<dbReference type="PANTHER" id="PTHR11669">
    <property type="entry name" value="REPLICATION FACTOR C / DNA POLYMERASE III GAMMA-TAU SUBUNIT"/>
    <property type="match status" value="1"/>
</dbReference>
<evidence type="ECO:0000313" key="2">
    <source>
        <dbReference type="Proteomes" id="UP000238218"/>
    </source>
</evidence>
<evidence type="ECO:0000313" key="1">
    <source>
        <dbReference type="EMBL" id="PSB39080.1"/>
    </source>
</evidence>
<organism evidence="1 2">
    <name type="scientific">Aphanothece cf. minutissima CCALA 015</name>
    <dbReference type="NCBI Taxonomy" id="2107695"/>
    <lineage>
        <taxon>Bacteria</taxon>
        <taxon>Bacillati</taxon>
        <taxon>Cyanobacteriota</taxon>
        <taxon>Cyanophyceae</taxon>
        <taxon>Oscillatoriophycideae</taxon>
        <taxon>Chroococcales</taxon>
        <taxon>Aphanothecaceae</taxon>
        <taxon>Aphanothece</taxon>
    </lineage>
</organism>
<dbReference type="PANTHER" id="PTHR11669:SF8">
    <property type="entry name" value="DNA POLYMERASE III SUBUNIT DELTA"/>
    <property type="match status" value="1"/>
</dbReference>
<dbReference type="EMBL" id="PVWP01000001">
    <property type="protein sequence ID" value="PSB39080.1"/>
    <property type="molecule type" value="Genomic_DNA"/>
</dbReference>
<protein>
    <submittedName>
        <fullName evidence="1">DNA polymerase III subunit delta</fullName>
    </submittedName>
</protein>
<dbReference type="NCBIfam" id="NF005638">
    <property type="entry name" value="PRK07399.1"/>
    <property type="match status" value="1"/>
</dbReference>
<name>A0ABX5FB36_9CHRO</name>
<keyword evidence="2" id="KW-1185">Reference proteome</keyword>
<comment type="caution">
    <text evidence="1">The sequence shown here is derived from an EMBL/GenBank/DDBJ whole genome shotgun (WGS) entry which is preliminary data.</text>
</comment>
<dbReference type="InterPro" id="IPR027417">
    <property type="entry name" value="P-loop_NTPase"/>
</dbReference>
<accession>A0ABX5FB36</accession>
<reference evidence="1 2" key="1">
    <citation type="submission" date="2018-03" db="EMBL/GenBank/DDBJ databases">
        <title>The ancient ancestry and fast evolution of plastids.</title>
        <authorList>
            <person name="Moore K.R."/>
            <person name="Magnabosco C."/>
            <person name="Momper L."/>
            <person name="Gold D.A."/>
            <person name="Bosak T."/>
            <person name="Fournier G.P."/>
        </authorList>
    </citation>
    <scope>NUCLEOTIDE SEQUENCE [LARGE SCALE GENOMIC DNA]</scope>
    <source>
        <strain evidence="1 2">CCALA 015</strain>
    </source>
</reference>
<gene>
    <name evidence="1" type="ORF">C7B81_00025</name>
</gene>
<dbReference type="Gene3D" id="3.40.50.300">
    <property type="entry name" value="P-loop containing nucleotide triphosphate hydrolases"/>
    <property type="match status" value="1"/>
</dbReference>
<dbReference type="SUPFAM" id="SSF52540">
    <property type="entry name" value="P-loop containing nucleoside triphosphate hydrolases"/>
    <property type="match status" value="1"/>
</dbReference>
<proteinExistence type="predicted"/>
<dbReference type="RefSeq" id="WP_106219279.1">
    <property type="nucleotide sequence ID" value="NZ_PVWP01000001.1"/>
</dbReference>
<sequence length="323" mass="35286">MADLFADLVGQPQAVALLTAALERRRLAPAYLFVGPEGVGRRLAALRLIEGVLAGGTAGSVPLRRRLAEGNHPDLLWVEPTHLHQGRLVTASEAEVQGLSRRSPPQLRLEQVREVTRFLARRPVEGERSLVVLDTAEAMAEAAANALLKTLEEPGHGLLILLTATPDRLLSTIRSRCQAIPFARLPPALVHQVLAALPAPEGAGEGTAEGAAADPPELLELAAGSPGALLRHRRVWRGLPEGLADRLLALGREPLEALGLARDLSEALDGEQQLWLLDWWQLHLWRQCREPAPLRRIEQLRSHLLAYVQPRLAWEVALLDLGR</sequence>
<dbReference type="InterPro" id="IPR050238">
    <property type="entry name" value="DNA_Rep/Repair_Clamp_Loader"/>
</dbReference>
<dbReference type="Proteomes" id="UP000238218">
    <property type="component" value="Unassembled WGS sequence"/>
</dbReference>
<dbReference type="Pfam" id="PF13177">
    <property type="entry name" value="DNA_pol3_delta2"/>
    <property type="match status" value="1"/>
</dbReference>